<dbReference type="Gene3D" id="2.60.120.430">
    <property type="entry name" value="Galactose-binding lectin"/>
    <property type="match status" value="3"/>
</dbReference>
<dbReference type="EMBL" id="BMIX01000002">
    <property type="protein sequence ID" value="GGG29013.1"/>
    <property type="molecule type" value="Genomic_DNA"/>
</dbReference>
<comment type="caution">
    <text evidence="2">The sequence shown here is derived from an EMBL/GenBank/DDBJ whole genome shotgun (WGS) entry which is preliminary data.</text>
</comment>
<dbReference type="RefSeq" id="WP_011711305.1">
    <property type="nucleotide sequence ID" value="NZ_BMIX01000002.1"/>
</dbReference>
<accession>A0ABQ1WHP9</accession>
<name>A0ABQ1WHP9_9FLAO</name>
<dbReference type="Proteomes" id="UP000605733">
    <property type="component" value="Unassembled WGS sequence"/>
</dbReference>
<feature type="domain" description="PKD" evidence="1">
    <location>
        <begin position="149"/>
        <end position="211"/>
    </location>
</feature>
<dbReference type="InterPro" id="IPR000601">
    <property type="entry name" value="PKD_dom"/>
</dbReference>
<keyword evidence="3" id="KW-1185">Reference proteome</keyword>
<gene>
    <name evidence="2" type="ORF">GCM10011532_10600</name>
</gene>
<dbReference type="PROSITE" id="PS51257">
    <property type="entry name" value="PROKAR_LIPOPROTEIN"/>
    <property type="match status" value="1"/>
</dbReference>
<dbReference type="PROSITE" id="PS50093">
    <property type="entry name" value="PKD"/>
    <property type="match status" value="1"/>
</dbReference>
<evidence type="ECO:0000313" key="2">
    <source>
        <dbReference type="EMBL" id="GGG29013.1"/>
    </source>
</evidence>
<evidence type="ECO:0000259" key="1">
    <source>
        <dbReference type="PROSITE" id="PS50093"/>
    </source>
</evidence>
<sequence>MKHIKQLLVLFLAFNVFTSCEKEEETSYILQDVSAPTGISAAFDISNDEEGTVSVTPTAEGATEFQVYFGDTEGEDPLIVAPGETVNHTYAEGEYNLRIVAVGLTGLTSELVRVVTISFGAPSELEVDIEKSTTNPLEIIVTPTAVGATVYDIYFGDIEDEEPTTIMDGESANHIYAEEGDYTVRVVARGGGAATVEYSEEVSVSAASGASKLPITFDDATVNYAFETFNGANFEILDNPQLSGINSEESMVGAITNSGNAFEGVTFQLGEPVDFSGDNKTITLKFYSEVAVPLLLKFEGGVNDERQNEVNANHTGSGWEEISFDFATNAKTSYISDSDPGGEAFVPEGQYATMTLFVDGPGTTAGTFYLDDVMQAGGEPGEAFKLPVTFDSETVAYTNSGVSFEIVTNPNQSGINSTDTKVGAVTNAGANFEAITFTLDEAVDFSGDNKTITMKVYSEVAYPVLFKFETGVNGERANEVEVNHGGTGWEELTFDFANNARNSFVQGDDANNGQPFVPTGQYDQFSIFLDFAGATAGTFYIDDVFQATGGDGSNGGGATGITTTSFPVDFESAMNGGAAANWSIFENADNPALEIISNPDASGVNTSATVAKFIARQGGQSFAGTITQLQNSLTLDESNSIVKIMVWKSVVSDVGIKFENPEGGSTGEIKVANTKTNEWEELTFDFSGVIGRPENSNITGLVIFPDFQERMQDNVVFFDNITLNAAGSTGGNGGGETSEDFALPINFGADIEYTTGANSVPFEVVTNPEQSGINATDTKVGKVTNQGGQYEALTFLLDEAIDFSGSNKTITMKVYSEVAYQVLFKLETGMNGERANEVEVSHSGNGWEELSFNFNNARNSFVQGDDANNGQPFVPTGQYDEISIFLDFAGFTAGDFYIDDIEQN</sequence>
<protein>
    <recommendedName>
        <fullName evidence="1">PKD domain-containing protein</fullName>
    </recommendedName>
</protein>
<reference evidence="3" key="1">
    <citation type="journal article" date="2019" name="Int. J. Syst. Evol. Microbiol.">
        <title>The Global Catalogue of Microorganisms (GCM) 10K type strain sequencing project: providing services to taxonomists for standard genome sequencing and annotation.</title>
        <authorList>
            <consortium name="The Broad Institute Genomics Platform"/>
            <consortium name="The Broad Institute Genome Sequencing Center for Infectious Disease"/>
            <person name="Wu L."/>
            <person name="Ma J."/>
        </authorList>
    </citation>
    <scope>NUCLEOTIDE SEQUENCE [LARGE SCALE GENOMIC DNA]</scope>
    <source>
        <strain evidence="3">CGMCC 1.15422</strain>
    </source>
</reference>
<organism evidence="2 3">
    <name type="scientific">Christiangramia forsetii</name>
    <dbReference type="NCBI Taxonomy" id="411153"/>
    <lineage>
        <taxon>Bacteria</taxon>
        <taxon>Pseudomonadati</taxon>
        <taxon>Bacteroidota</taxon>
        <taxon>Flavobacteriia</taxon>
        <taxon>Flavobacteriales</taxon>
        <taxon>Flavobacteriaceae</taxon>
        <taxon>Christiangramia</taxon>
    </lineage>
</organism>
<proteinExistence type="predicted"/>
<evidence type="ECO:0000313" key="3">
    <source>
        <dbReference type="Proteomes" id="UP000605733"/>
    </source>
</evidence>